<gene>
    <name evidence="1" type="ORF">Tsedi_00532</name>
</gene>
<reference evidence="1 2" key="1">
    <citation type="submission" date="2019-07" db="EMBL/GenBank/DDBJ databases">
        <title>Tepidimonas sediminis YIM 72259 draft genome.</title>
        <authorList>
            <person name="Da Costa M.S."/>
            <person name="Froufe H.J.C."/>
            <person name="Egas C."/>
            <person name="Albuquerque L."/>
        </authorList>
    </citation>
    <scope>NUCLEOTIDE SEQUENCE [LARGE SCALE GENOMIC DNA]</scope>
    <source>
        <strain evidence="1 2">YIM 72259</strain>
    </source>
</reference>
<protein>
    <recommendedName>
        <fullName evidence="3">DUF4160 domain-containing protein</fullName>
    </recommendedName>
</protein>
<evidence type="ECO:0008006" key="3">
    <source>
        <dbReference type="Google" id="ProtNLM"/>
    </source>
</evidence>
<evidence type="ECO:0000313" key="2">
    <source>
        <dbReference type="Proteomes" id="UP000320225"/>
    </source>
</evidence>
<accession>A0A554WTC8</accession>
<dbReference type="OrthoDB" id="122670at2"/>
<keyword evidence="2" id="KW-1185">Reference proteome</keyword>
<dbReference type="EMBL" id="VJND01000002">
    <property type="protein sequence ID" value="TSE26823.1"/>
    <property type="molecule type" value="Genomic_DNA"/>
</dbReference>
<name>A0A554WTC8_9BURK</name>
<comment type="caution">
    <text evidence="1">The sequence shown here is derived from an EMBL/GenBank/DDBJ whole genome shotgun (WGS) entry which is preliminary data.</text>
</comment>
<dbReference type="Proteomes" id="UP000320225">
    <property type="component" value="Unassembled WGS sequence"/>
</dbReference>
<dbReference type="AlphaFoldDB" id="A0A554WTC8"/>
<organism evidence="1 2">
    <name type="scientific">Tepidimonas sediminis</name>
    <dbReference type="NCBI Taxonomy" id="2588941"/>
    <lineage>
        <taxon>Bacteria</taxon>
        <taxon>Pseudomonadati</taxon>
        <taxon>Pseudomonadota</taxon>
        <taxon>Betaproteobacteria</taxon>
        <taxon>Burkholderiales</taxon>
        <taxon>Tepidimonas</taxon>
    </lineage>
</organism>
<sequence>MASIRHGSLRLVVYPNDHEPPHAHVIGAGWEVRVALSCPPGLLTVAGRPKAGEGADALLAVEARLSELRQLWSELHG</sequence>
<proteinExistence type="predicted"/>
<evidence type="ECO:0000313" key="1">
    <source>
        <dbReference type="EMBL" id="TSE26823.1"/>
    </source>
</evidence>